<keyword evidence="6 11" id="KW-0418">Kinase</keyword>
<feature type="transmembrane region" description="Helical" evidence="9">
    <location>
        <begin position="12"/>
        <end position="29"/>
    </location>
</feature>
<keyword evidence="7" id="KW-0067">ATP-binding</keyword>
<proteinExistence type="predicted"/>
<evidence type="ECO:0000256" key="1">
    <source>
        <dbReference type="ARBA" id="ARBA00000085"/>
    </source>
</evidence>
<keyword evidence="12" id="KW-1185">Reference proteome</keyword>
<dbReference type="PRINTS" id="PR00344">
    <property type="entry name" value="BCTRLSENSOR"/>
</dbReference>
<evidence type="ECO:0000259" key="10">
    <source>
        <dbReference type="PROSITE" id="PS50109"/>
    </source>
</evidence>
<dbReference type="InterPro" id="IPR003661">
    <property type="entry name" value="HisK_dim/P_dom"/>
</dbReference>
<organism evidence="11 12">
    <name type="scientific">Martelella alba</name>
    <dbReference type="NCBI Taxonomy" id="2590451"/>
    <lineage>
        <taxon>Bacteria</taxon>
        <taxon>Pseudomonadati</taxon>
        <taxon>Pseudomonadota</taxon>
        <taxon>Alphaproteobacteria</taxon>
        <taxon>Hyphomicrobiales</taxon>
        <taxon>Aurantimonadaceae</taxon>
        <taxon>Martelella</taxon>
    </lineage>
</organism>
<evidence type="ECO:0000256" key="2">
    <source>
        <dbReference type="ARBA" id="ARBA00012438"/>
    </source>
</evidence>
<dbReference type="SUPFAM" id="SSF55874">
    <property type="entry name" value="ATPase domain of HSP90 chaperone/DNA topoisomerase II/histidine kinase"/>
    <property type="match status" value="1"/>
</dbReference>
<keyword evidence="5" id="KW-0547">Nucleotide-binding</keyword>
<name>A0ABY2SQC4_9HYPH</name>
<keyword evidence="8" id="KW-0902">Two-component regulatory system</keyword>
<dbReference type="GO" id="GO:0016301">
    <property type="term" value="F:kinase activity"/>
    <property type="evidence" value="ECO:0007669"/>
    <property type="project" value="UniProtKB-KW"/>
</dbReference>
<dbReference type="PANTHER" id="PTHR43065:SF10">
    <property type="entry name" value="PEROXIDE STRESS-ACTIVATED HISTIDINE KINASE MAK3"/>
    <property type="match status" value="1"/>
</dbReference>
<dbReference type="InterPro" id="IPR036890">
    <property type="entry name" value="HATPase_C_sf"/>
</dbReference>
<dbReference type="Pfam" id="PF00512">
    <property type="entry name" value="HisKA"/>
    <property type="match status" value="1"/>
</dbReference>
<feature type="transmembrane region" description="Helical" evidence="9">
    <location>
        <begin position="35"/>
        <end position="54"/>
    </location>
</feature>
<dbReference type="InterPro" id="IPR036097">
    <property type="entry name" value="HisK_dim/P_sf"/>
</dbReference>
<dbReference type="EC" id="2.7.13.3" evidence="2"/>
<dbReference type="PANTHER" id="PTHR43065">
    <property type="entry name" value="SENSOR HISTIDINE KINASE"/>
    <property type="match status" value="1"/>
</dbReference>
<evidence type="ECO:0000313" key="12">
    <source>
        <dbReference type="Proteomes" id="UP000305202"/>
    </source>
</evidence>
<dbReference type="Gene3D" id="1.10.287.130">
    <property type="match status" value="1"/>
</dbReference>
<dbReference type="CDD" id="cd00082">
    <property type="entry name" value="HisKA"/>
    <property type="match status" value="1"/>
</dbReference>
<evidence type="ECO:0000256" key="9">
    <source>
        <dbReference type="SAM" id="Phobius"/>
    </source>
</evidence>
<dbReference type="InterPro" id="IPR005467">
    <property type="entry name" value="His_kinase_dom"/>
</dbReference>
<evidence type="ECO:0000256" key="7">
    <source>
        <dbReference type="ARBA" id="ARBA00022840"/>
    </source>
</evidence>
<feature type="transmembrane region" description="Helical" evidence="9">
    <location>
        <begin position="84"/>
        <end position="104"/>
    </location>
</feature>
<reference evidence="11 12" key="1">
    <citation type="submission" date="2019-04" db="EMBL/GenBank/DDBJ databases">
        <authorList>
            <person name="Li M."/>
            <person name="Gao C."/>
        </authorList>
    </citation>
    <scope>NUCLEOTIDE SEQUENCE [LARGE SCALE GENOMIC DNA]</scope>
    <source>
        <strain evidence="11 12">BGMRC 2031</strain>
    </source>
</reference>
<comment type="catalytic activity">
    <reaction evidence="1">
        <text>ATP + protein L-histidine = ADP + protein N-phospho-L-histidine.</text>
        <dbReference type="EC" id="2.7.13.3"/>
    </reaction>
</comment>
<keyword evidence="4" id="KW-0808">Transferase</keyword>
<comment type="caution">
    <text evidence="11">The sequence shown here is derived from an EMBL/GenBank/DDBJ whole genome shotgun (WGS) entry which is preliminary data.</text>
</comment>
<dbReference type="Pfam" id="PF02518">
    <property type="entry name" value="HATPase_c"/>
    <property type="match status" value="1"/>
</dbReference>
<evidence type="ECO:0000313" key="11">
    <source>
        <dbReference type="EMBL" id="TKI07846.1"/>
    </source>
</evidence>
<keyword evidence="9" id="KW-1133">Transmembrane helix</keyword>
<evidence type="ECO:0000256" key="3">
    <source>
        <dbReference type="ARBA" id="ARBA00022553"/>
    </source>
</evidence>
<evidence type="ECO:0000256" key="6">
    <source>
        <dbReference type="ARBA" id="ARBA00022777"/>
    </source>
</evidence>
<keyword evidence="9" id="KW-0472">Membrane</keyword>
<keyword evidence="3" id="KW-0597">Phosphoprotein</keyword>
<evidence type="ECO:0000256" key="4">
    <source>
        <dbReference type="ARBA" id="ARBA00022679"/>
    </source>
</evidence>
<dbReference type="SUPFAM" id="SSF47384">
    <property type="entry name" value="Homodimeric domain of signal transducing histidine kinase"/>
    <property type="match status" value="1"/>
</dbReference>
<protein>
    <recommendedName>
        <fullName evidence="2">histidine kinase</fullName>
        <ecNumber evidence="2">2.7.13.3</ecNumber>
    </recommendedName>
</protein>
<dbReference type="Proteomes" id="UP000305202">
    <property type="component" value="Unassembled WGS sequence"/>
</dbReference>
<evidence type="ECO:0000256" key="8">
    <source>
        <dbReference type="ARBA" id="ARBA00023012"/>
    </source>
</evidence>
<keyword evidence="9" id="KW-0812">Transmembrane</keyword>
<dbReference type="InterPro" id="IPR003594">
    <property type="entry name" value="HATPase_dom"/>
</dbReference>
<gene>
    <name evidence="11" type="ORF">FCN80_05270</name>
</gene>
<dbReference type="SMART" id="SM00388">
    <property type="entry name" value="HisKA"/>
    <property type="match status" value="1"/>
</dbReference>
<evidence type="ECO:0000256" key="5">
    <source>
        <dbReference type="ARBA" id="ARBA00022741"/>
    </source>
</evidence>
<feature type="domain" description="Histidine kinase" evidence="10">
    <location>
        <begin position="135"/>
        <end position="351"/>
    </location>
</feature>
<accession>A0ABY2SQC4</accession>
<dbReference type="PROSITE" id="PS50109">
    <property type="entry name" value="HIS_KIN"/>
    <property type="match status" value="1"/>
</dbReference>
<dbReference type="Gene3D" id="3.30.565.10">
    <property type="entry name" value="Histidine kinase-like ATPase, C-terminal domain"/>
    <property type="match status" value="1"/>
</dbReference>
<dbReference type="InterPro" id="IPR004358">
    <property type="entry name" value="Sig_transdc_His_kin-like_C"/>
</dbReference>
<dbReference type="EMBL" id="SZPQ01000003">
    <property type="protein sequence ID" value="TKI07846.1"/>
    <property type="molecule type" value="Genomic_DNA"/>
</dbReference>
<dbReference type="RefSeq" id="WP_136988841.1">
    <property type="nucleotide sequence ID" value="NZ_SZPQ01000003.1"/>
</dbReference>
<dbReference type="SMART" id="SM00387">
    <property type="entry name" value="HATPase_c"/>
    <property type="match status" value="1"/>
</dbReference>
<sequence>MSDDSRAGNNRIPLRIVPLMLLSAAIAVVDTVTKLEIAVGVFQIAIVLLAVRFLAPRGVTAMALFCMGLTLLSYKLSRPDGSEAGLINCGISLVAIILTTYLALKMSSAINDFHEARAQLAHISRVNLMGELTASIAHEVNQPLASIVASGHACLRWLDAQPANVPRAEAAVRRIVDDAGRAGEIIARIRGFASRTPQRKAWLNIPDTINEILLLIQSELRQQRIDFTLTLAEGLPPVLADKIQIQQVLMNLILNAADAIAAADTERRALWVDADRNARGDIRFSVGDHGTGFRPEDGERLFDTFFTTKAGGMGIGLTISRSIIEAHGGRIWAVNNPDGGATFSFTLPGTEGAEHVRT</sequence>